<dbReference type="Proteomes" id="UP000183832">
    <property type="component" value="Unassembled WGS sequence"/>
</dbReference>
<protein>
    <submittedName>
        <fullName evidence="1">CLUMA_CG002316, isoform A</fullName>
    </submittedName>
</protein>
<reference evidence="1 2" key="1">
    <citation type="submission" date="2015-04" db="EMBL/GenBank/DDBJ databases">
        <authorList>
            <person name="Syromyatnikov M.Y."/>
            <person name="Popov V.N."/>
        </authorList>
    </citation>
    <scope>NUCLEOTIDE SEQUENCE [LARGE SCALE GENOMIC DNA]</scope>
</reference>
<dbReference type="EMBL" id="CVRI01000008">
    <property type="protein sequence ID" value="CRK88494.1"/>
    <property type="molecule type" value="Genomic_DNA"/>
</dbReference>
<gene>
    <name evidence="1" type="ORF">CLUMA_CG002316</name>
</gene>
<name>A0A1J1HPU7_9DIPT</name>
<evidence type="ECO:0000313" key="1">
    <source>
        <dbReference type="EMBL" id="CRK88494.1"/>
    </source>
</evidence>
<keyword evidence="2" id="KW-1185">Reference proteome</keyword>
<sequence length="353" mass="41072">MKRKNECSNYKSKKVCLESRDFDKNAKSIFECLPVEIIGMIIQNPILSIKDKISLRSTNTTMKLLVDDRQRLEFINWQKKNGNKKLVGIQHFISNEFAPPILSTLMNEFENDVQLSQNDVDSHKILYGREALLKEFYKQAQSYFSNNLMKLFFTLSIFDAIKILSSDGLCEDSQFHSNLIFSNGEMNEAKLRINLTLNRLYFGIIWSDKSIDSFDFEKDCANFLILLQRMLQMRRISDEQIHNEGASNISKGRTTNSLINYLNPLDFGNKLVKIGNIVSFTNRMPKKFPEILLSIEITGEEATIESLKEYANNDSFDWKEFNYTDENLVKVRLKFVSKEARKLGCSPHYYLNY</sequence>
<evidence type="ECO:0000313" key="2">
    <source>
        <dbReference type="Proteomes" id="UP000183832"/>
    </source>
</evidence>
<dbReference type="AlphaFoldDB" id="A0A1J1HPU7"/>
<proteinExistence type="predicted"/>
<organism evidence="1 2">
    <name type="scientific">Clunio marinus</name>
    <dbReference type="NCBI Taxonomy" id="568069"/>
    <lineage>
        <taxon>Eukaryota</taxon>
        <taxon>Metazoa</taxon>
        <taxon>Ecdysozoa</taxon>
        <taxon>Arthropoda</taxon>
        <taxon>Hexapoda</taxon>
        <taxon>Insecta</taxon>
        <taxon>Pterygota</taxon>
        <taxon>Neoptera</taxon>
        <taxon>Endopterygota</taxon>
        <taxon>Diptera</taxon>
        <taxon>Nematocera</taxon>
        <taxon>Chironomoidea</taxon>
        <taxon>Chironomidae</taxon>
        <taxon>Clunio</taxon>
    </lineage>
</organism>
<accession>A0A1J1HPU7</accession>